<reference evidence="3 4" key="2">
    <citation type="submission" date="2019-05" db="EMBL/GenBank/DDBJ databases">
        <title>Glycomyces buryatensis sp. nov.</title>
        <authorList>
            <person name="Nikitina E."/>
        </authorList>
    </citation>
    <scope>NUCLEOTIDE SEQUENCE [LARGE SCALE GENOMIC DNA]</scope>
    <source>
        <strain evidence="3 4">18</strain>
    </source>
</reference>
<dbReference type="OrthoDB" id="4350422at2"/>
<organism evidence="3 4">
    <name type="scientific">Glycomyces buryatensis</name>
    <dbReference type="NCBI Taxonomy" id="2570927"/>
    <lineage>
        <taxon>Bacteria</taxon>
        <taxon>Bacillati</taxon>
        <taxon>Actinomycetota</taxon>
        <taxon>Actinomycetes</taxon>
        <taxon>Glycomycetales</taxon>
        <taxon>Glycomycetaceae</taxon>
        <taxon>Glycomyces</taxon>
    </lineage>
</organism>
<evidence type="ECO:0000256" key="1">
    <source>
        <dbReference type="SAM" id="Phobius"/>
    </source>
</evidence>
<dbReference type="RefSeq" id="WP_136532785.1">
    <property type="nucleotide sequence ID" value="NZ_STGY01000004.1"/>
</dbReference>
<dbReference type="InterPro" id="IPR005182">
    <property type="entry name" value="YdbS-like_PH"/>
</dbReference>
<sequence length="183" mass="20798">MSFPEDVLAPNEAVRIHLQPHRIGLITVGVRFTILCVIALLLITNFERVAGQTGDLELLLFLVAVLVAAGFAIREFARLVGALLRLWFTHYLVTTDRVVWHYGFLGVRGSDMPLRHVSSISYRQTLFGRLLNYGELRIEASIDTAAILFRDVQNVRQIRTEIYRLIQERTRQADGDQTAPEHS</sequence>
<keyword evidence="1" id="KW-1133">Transmembrane helix</keyword>
<keyword evidence="4" id="KW-1185">Reference proteome</keyword>
<feature type="transmembrane region" description="Helical" evidence="1">
    <location>
        <begin position="23"/>
        <end position="46"/>
    </location>
</feature>
<reference evidence="4" key="1">
    <citation type="submission" date="2019-04" db="EMBL/GenBank/DDBJ databases">
        <title>Nocardioides xinjiangensis sp. nov.</title>
        <authorList>
            <person name="Liu S."/>
        </authorList>
    </citation>
    <scope>NUCLEOTIDE SEQUENCE [LARGE SCALE GENOMIC DNA]</scope>
    <source>
        <strain evidence="4">18</strain>
    </source>
</reference>
<feature type="domain" description="YdbS-like PH" evidence="2">
    <location>
        <begin position="88"/>
        <end position="162"/>
    </location>
</feature>
<protein>
    <submittedName>
        <fullName evidence="3">PH domain-containing protein</fullName>
    </submittedName>
</protein>
<feature type="transmembrane region" description="Helical" evidence="1">
    <location>
        <begin position="58"/>
        <end position="77"/>
    </location>
</feature>
<gene>
    <name evidence="3" type="ORF">FAB82_01600</name>
</gene>
<dbReference type="EMBL" id="STGY01000004">
    <property type="protein sequence ID" value="THV43394.1"/>
    <property type="molecule type" value="Genomic_DNA"/>
</dbReference>
<evidence type="ECO:0000313" key="4">
    <source>
        <dbReference type="Proteomes" id="UP000308760"/>
    </source>
</evidence>
<evidence type="ECO:0000313" key="3">
    <source>
        <dbReference type="EMBL" id="THV43394.1"/>
    </source>
</evidence>
<evidence type="ECO:0000259" key="2">
    <source>
        <dbReference type="Pfam" id="PF03703"/>
    </source>
</evidence>
<keyword evidence="1" id="KW-0812">Transmembrane</keyword>
<keyword evidence="1" id="KW-0472">Membrane</keyword>
<dbReference type="PANTHER" id="PTHR37938:SF1">
    <property type="entry name" value="BLL0215 PROTEIN"/>
    <property type="match status" value="1"/>
</dbReference>
<dbReference type="Proteomes" id="UP000308760">
    <property type="component" value="Unassembled WGS sequence"/>
</dbReference>
<dbReference type="Pfam" id="PF03703">
    <property type="entry name" value="bPH_2"/>
    <property type="match status" value="1"/>
</dbReference>
<name>A0A4S8QRY0_9ACTN</name>
<proteinExistence type="predicted"/>
<accession>A0A4S8QRY0</accession>
<comment type="caution">
    <text evidence="3">The sequence shown here is derived from an EMBL/GenBank/DDBJ whole genome shotgun (WGS) entry which is preliminary data.</text>
</comment>
<dbReference type="PANTHER" id="PTHR37938">
    <property type="entry name" value="BLL0215 PROTEIN"/>
    <property type="match status" value="1"/>
</dbReference>
<dbReference type="AlphaFoldDB" id="A0A4S8QRY0"/>